<keyword evidence="1" id="KW-0812">Transmembrane</keyword>
<dbReference type="EMBL" id="JBHSQH010000001">
    <property type="protein sequence ID" value="MFC5972473.1"/>
    <property type="molecule type" value="Genomic_DNA"/>
</dbReference>
<evidence type="ECO:0008006" key="4">
    <source>
        <dbReference type="Google" id="ProtNLM"/>
    </source>
</evidence>
<dbReference type="AlphaFoldDB" id="A0ABD5RQ03"/>
<keyword evidence="1" id="KW-1133">Transmembrane helix</keyword>
<organism evidence="2 3">
    <name type="scientific">Halomarina salina</name>
    <dbReference type="NCBI Taxonomy" id="1872699"/>
    <lineage>
        <taxon>Archaea</taxon>
        <taxon>Methanobacteriati</taxon>
        <taxon>Methanobacteriota</taxon>
        <taxon>Stenosarchaea group</taxon>
        <taxon>Halobacteria</taxon>
        <taxon>Halobacteriales</taxon>
        <taxon>Natronomonadaceae</taxon>
        <taxon>Halomarina</taxon>
    </lineage>
</organism>
<accession>A0ABD5RQ03</accession>
<proteinExistence type="predicted"/>
<feature type="transmembrane region" description="Helical" evidence="1">
    <location>
        <begin position="25"/>
        <end position="47"/>
    </location>
</feature>
<gene>
    <name evidence="2" type="ORF">ACFPYI_14125</name>
</gene>
<comment type="caution">
    <text evidence="2">The sequence shown here is derived from an EMBL/GenBank/DDBJ whole genome shotgun (WGS) entry which is preliminary data.</text>
</comment>
<keyword evidence="1" id="KW-0472">Membrane</keyword>
<evidence type="ECO:0000313" key="3">
    <source>
        <dbReference type="Proteomes" id="UP001596099"/>
    </source>
</evidence>
<sequence>MTLPLTVIGSYGVLAGIVGSNPATLGMFGVLAIPGIVLTTGLIADILHPKDYHERDTHIFGGLTLVVGVLGIAGIGGFILVFLNAKIDESFFGISVVEPLTRDVAALRSSLVASVRRMFAMVPNVIVIGGLVLSVLVMVFTKLVGGSNLSEDVGLLLRGDLDLDEAPILEL</sequence>
<evidence type="ECO:0000313" key="2">
    <source>
        <dbReference type="EMBL" id="MFC5972473.1"/>
    </source>
</evidence>
<evidence type="ECO:0000256" key="1">
    <source>
        <dbReference type="SAM" id="Phobius"/>
    </source>
</evidence>
<protein>
    <recommendedName>
        <fullName evidence="4">DUF996 domain-containing protein</fullName>
    </recommendedName>
</protein>
<feature type="transmembrane region" description="Helical" evidence="1">
    <location>
        <begin position="118"/>
        <end position="140"/>
    </location>
</feature>
<feature type="transmembrane region" description="Helical" evidence="1">
    <location>
        <begin position="59"/>
        <end position="83"/>
    </location>
</feature>
<dbReference type="Proteomes" id="UP001596099">
    <property type="component" value="Unassembled WGS sequence"/>
</dbReference>
<name>A0ABD5RQ03_9EURY</name>
<dbReference type="RefSeq" id="WP_247415828.1">
    <property type="nucleotide sequence ID" value="NZ_JALLGW010000001.1"/>
</dbReference>
<reference evidence="2 3" key="1">
    <citation type="journal article" date="2019" name="Int. J. Syst. Evol. Microbiol.">
        <title>The Global Catalogue of Microorganisms (GCM) 10K type strain sequencing project: providing services to taxonomists for standard genome sequencing and annotation.</title>
        <authorList>
            <consortium name="The Broad Institute Genomics Platform"/>
            <consortium name="The Broad Institute Genome Sequencing Center for Infectious Disease"/>
            <person name="Wu L."/>
            <person name="Ma J."/>
        </authorList>
    </citation>
    <scope>NUCLEOTIDE SEQUENCE [LARGE SCALE GENOMIC DNA]</scope>
    <source>
        <strain evidence="2 3">CGMCC 1.12543</strain>
    </source>
</reference>
<keyword evidence="3" id="KW-1185">Reference proteome</keyword>